<sequence>MELWLKELSCLKNIPSRFQKESTPSQRAEKGWDVILDFLWGHATETLIRSLVPQELGFAKRRTRLVQIGEKSGSTISLSADSLRTTGIEIMGASAGITPELLQEGTNQVWVWIQNGKFRMDIEKVALQDIEAAWKRDDFRGKRVVIVI</sequence>
<evidence type="ECO:0000313" key="2">
    <source>
        <dbReference type="Proteomes" id="UP001164761"/>
    </source>
</evidence>
<proteinExistence type="predicted"/>
<organism evidence="1 2">
    <name type="scientific">Alicyclobacillus fastidiosus</name>
    <dbReference type="NCBI Taxonomy" id="392011"/>
    <lineage>
        <taxon>Bacteria</taxon>
        <taxon>Bacillati</taxon>
        <taxon>Bacillota</taxon>
        <taxon>Bacilli</taxon>
        <taxon>Bacillales</taxon>
        <taxon>Alicyclobacillaceae</taxon>
        <taxon>Alicyclobacillus</taxon>
    </lineage>
</organism>
<dbReference type="Proteomes" id="UP001164761">
    <property type="component" value="Chromosome"/>
</dbReference>
<reference evidence="1" key="1">
    <citation type="submission" date="2022-08" db="EMBL/GenBank/DDBJ databases">
        <title>Alicyclobacillus fastidiosus DSM 17978, complete genome.</title>
        <authorList>
            <person name="Wang Q."/>
            <person name="Cai R."/>
            <person name="Wang Z."/>
        </authorList>
    </citation>
    <scope>NUCLEOTIDE SEQUENCE</scope>
    <source>
        <strain evidence="1">DSM 17978</strain>
    </source>
</reference>
<accession>A0ABY6ZPZ8</accession>
<dbReference type="RefSeq" id="WP_268008055.1">
    <property type="nucleotide sequence ID" value="NZ_BSUT01000001.1"/>
</dbReference>
<gene>
    <name evidence="1" type="ORF">NZD89_12710</name>
</gene>
<evidence type="ECO:0000313" key="1">
    <source>
        <dbReference type="EMBL" id="WAH44159.1"/>
    </source>
</evidence>
<protein>
    <submittedName>
        <fullName evidence="1">Uncharacterized protein</fullName>
    </submittedName>
</protein>
<dbReference type="Gene3D" id="3.40.50.720">
    <property type="entry name" value="NAD(P)-binding Rossmann-like Domain"/>
    <property type="match status" value="1"/>
</dbReference>
<keyword evidence="2" id="KW-1185">Reference proteome</keyword>
<name>A0ABY6ZPZ8_9BACL</name>
<dbReference type="EMBL" id="CP104067">
    <property type="protein sequence ID" value="WAH44159.1"/>
    <property type="molecule type" value="Genomic_DNA"/>
</dbReference>